<dbReference type="InterPro" id="IPR001245">
    <property type="entry name" value="Ser-Thr/Tyr_kinase_cat_dom"/>
</dbReference>
<dbReference type="Gene3D" id="1.10.510.10">
    <property type="entry name" value="Transferase(Phosphotransferase) domain 1"/>
    <property type="match status" value="2"/>
</dbReference>
<dbReference type="InterPro" id="IPR000719">
    <property type="entry name" value="Prot_kinase_dom"/>
</dbReference>
<dbReference type="SUPFAM" id="SSF56112">
    <property type="entry name" value="Protein kinase-like (PK-like)"/>
    <property type="match status" value="2"/>
</dbReference>
<sequence>MPFSHNKKDLFKSAIENGLITKFEYSTFENIIKIEGGGFGKVKRAYSETLGRDIALKCLHNTNNEFCNKFMNEKCYLVLQYAEDGNLRTYLHNNFEELDWKIKISMAKDISRGLYYIHQKNIVHKDLHSKNILVHEGKLMITILGSTHQLDAPSNSFEGGMIAYTDPEYLRNAKAYKRNKTSDIYSLGVLFWELSSGRPPFCNIQDTETLQIVVSGKREEHIRGTPIDYINVYSNAWKDDSNLRPTIEKICDSLENIQLENVYNTSNENIQLKSDENISMEMFGKDSISIASMNQISSLNLSKWKNEGIVIDETPTIFQDNAVQEKRTSISNSKAAKNASGVFGVVGDAFQPYQPLFSTITTVINETVAIYENAKYNKNICNSLMDRYFRAFHRFVRVMNKIKWFMDNISTLSGFLKHFHANSIKEKFESLISEFESVMNDLHFTTSLCNDDQRRIDQESLISDLEEMTKFLSTIGENVIDSYQQVNTAITEIIILKNQLKDPKPNAPLMEIAIDPKELKDPQEDVACKASTIVEDRNVMVFEWADFGSLQEVYMKYDIGLRSKIQMALDICRGLVFLQTCDILHGDIRCANIMITKQLVPKLSNLQSFRYNRPETNSLRWMSPEKMLRHDLDLNQIKDHVLKGGREKIIMNFTSQETRTIQNKFFKIIIS</sequence>
<evidence type="ECO:0000313" key="5">
    <source>
        <dbReference type="Proteomes" id="UP000789706"/>
    </source>
</evidence>
<name>A0A9N9CPY8_9GLOM</name>
<keyword evidence="5" id="KW-1185">Reference proteome</keyword>
<reference evidence="4" key="1">
    <citation type="submission" date="2021-06" db="EMBL/GenBank/DDBJ databases">
        <authorList>
            <person name="Kallberg Y."/>
            <person name="Tangrot J."/>
            <person name="Rosling A."/>
        </authorList>
    </citation>
    <scope>NUCLEOTIDE SEQUENCE</scope>
    <source>
        <strain evidence="4">AZ414A</strain>
    </source>
</reference>
<evidence type="ECO:0000256" key="2">
    <source>
        <dbReference type="ARBA" id="ARBA00022840"/>
    </source>
</evidence>
<dbReference type="Proteomes" id="UP000789706">
    <property type="component" value="Unassembled WGS sequence"/>
</dbReference>
<dbReference type="PRINTS" id="PR00109">
    <property type="entry name" value="TYRKINASE"/>
</dbReference>
<evidence type="ECO:0000256" key="1">
    <source>
        <dbReference type="ARBA" id="ARBA00022741"/>
    </source>
</evidence>
<evidence type="ECO:0000259" key="3">
    <source>
        <dbReference type="PROSITE" id="PS50011"/>
    </source>
</evidence>
<dbReference type="Gene3D" id="1.20.930.20">
    <property type="entry name" value="Adaptor protein Cbl, N-terminal domain"/>
    <property type="match status" value="1"/>
</dbReference>
<dbReference type="PANTHER" id="PTHR44329:SF298">
    <property type="entry name" value="MIXED LINEAGE KINASE DOMAIN-LIKE PROTEIN"/>
    <property type="match status" value="1"/>
</dbReference>
<proteinExistence type="predicted"/>
<dbReference type="PROSITE" id="PS50011">
    <property type="entry name" value="PROTEIN_KINASE_DOM"/>
    <property type="match status" value="2"/>
</dbReference>
<organism evidence="4 5">
    <name type="scientific">Diversispora eburnea</name>
    <dbReference type="NCBI Taxonomy" id="1213867"/>
    <lineage>
        <taxon>Eukaryota</taxon>
        <taxon>Fungi</taxon>
        <taxon>Fungi incertae sedis</taxon>
        <taxon>Mucoromycota</taxon>
        <taxon>Glomeromycotina</taxon>
        <taxon>Glomeromycetes</taxon>
        <taxon>Diversisporales</taxon>
        <taxon>Diversisporaceae</taxon>
        <taxon>Diversispora</taxon>
    </lineage>
</organism>
<evidence type="ECO:0000313" key="4">
    <source>
        <dbReference type="EMBL" id="CAG8607855.1"/>
    </source>
</evidence>
<protein>
    <submittedName>
        <fullName evidence="4">479_t:CDS:1</fullName>
    </submittedName>
</protein>
<dbReference type="GO" id="GO:0004674">
    <property type="term" value="F:protein serine/threonine kinase activity"/>
    <property type="evidence" value="ECO:0007669"/>
    <property type="project" value="TreeGrafter"/>
</dbReference>
<dbReference type="PROSITE" id="PS00109">
    <property type="entry name" value="PROTEIN_KINASE_TYR"/>
    <property type="match status" value="1"/>
</dbReference>
<feature type="non-terminal residue" evidence="4">
    <location>
        <position position="671"/>
    </location>
</feature>
<dbReference type="CDD" id="cd21037">
    <property type="entry name" value="MLKL_NTD"/>
    <property type="match status" value="1"/>
</dbReference>
<dbReference type="OrthoDB" id="1668230at2759"/>
<dbReference type="GO" id="GO:0007166">
    <property type="term" value="P:cell surface receptor signaling pathway"/>
    <property type="evidence" value="ECO:0007669"/>
    <property type="project" value="InterPro"/>
</dbReference>
<gene>
    <name evidence="4" type="ORF">DEBURN_LOCUS9832</name>
</gene>
<dbReference type="PANTHER" id="PTHR44329">
    <property type="entry name" value="SERINE/THREONINE-PROTEIN KINASE TNNI3K-RELATED"/>
    <property type="match status" value="1"/>
</dbReference>
<comment type="caution">
    <text evidence="4">The sequence shown here is derived from an EMBL/GenBank/DDBJ whole genome shotgun (WGS) entry which is preliminary data.</text>
</comment>
<accession>A0A9N9CPY8</accession>
<keyword evidence="1" id="KW-0547">Nucleotide-binding</keyword>
<feature type="domain" description="Protein kinase" evidence="3">
    <location>
        <begin position="469"/>
        <end position="671"/>
    </location>
</feature>
<dbReference type="Pfam" id="PF07714">
    <property type="entry name" value="PK_Tyr_Ser-Thr"/>
    <property type="match status" value="2"/>
</dbReference>
<dbReference type="InterPro" id="IPR036537">
    <property type="entry name" value="Adaptor_Cbl_N_dom_sf"/>
</dbReference>
<dbReference type="AlphaFoldDB" id="A0A9N9CPY8"/>
<dbReference type="InterPro" id="IPR008266">
    <property type="entry name" value="Tyr_kinase_AS"/>
</dbReference>
<dbReference type="InterPro" id="IPR011009">
    <property type="entry name" value="Kinase-like_dom_sf"/>
</dbReference>
<keyword evidence="2" id="KW-0067">ATP-binding</keyword>
<feature type="domain" description="Protein kinase" evidence="3">
    <location>
        <begin position="1"/>
        <end position="259"/>
    </location>
</feature>
<dbReference type="GO" id="GO:0005524">
    <property type="term" value="F:ATP binding"/>
    <property type="evidence" value="ECO:0007669"/>
    <property type="project" value="UniProtKB-KW"/>
</dbReference>
<dbReference type="EMBL" id="CAJVPK010002176">
    <property type="protein sequence ID" value="CAG8607855.1"/>
    <property type="molecule type" value="Genomic_DNA"/>
</dbReference>
<dbReference type="InterPro" id="IPR051681">
    <property type="entry name" value="Ser/Thr_Kinases-Pseudokinases"/>
</dbReference>
<dbReference type="InterPro" id="IPR059179">
    <property type="entry name" value="MLKL-like_MCAfunc"/>
</dbReference>